<proteinExistence type="predicted"/>
<evidence type="ECO:0000259" key="1">
    <source>
        <dbReference type="Pfam" id="PF24626"/>
    </source>
</evidence>
<feature type="non-terminal residue" evidence="2">
    <location>
        <position position="1"/>
    </location>
</feature>
<sequence length="152" mass="16836">RPSAKLDFKKLGPFRIEAIIGPAAYRITLSPEFKRLHPVFHTSLLVPFIDPKSFPGRRGPSVPRGQIVPSSRELDASDIDSIIGHRQLPLQAGAMTHEYLVTWRNGSTADNSWVKGALLAVSLHPYLEQFHTLYENSSNILSADDSIKIPAP</sequence>
<accession>A0A0L0UWL1</accession>
<dbReference type="Pfam" id="PF24626">
    <property type="entry name" value="SH3_Tf2-1"/>
    <property type="match status" value="1"/>
</dbReference>
<reference evidence="3" key="1">
    <citation type="submission" date="2014-03" db="EMBL/GenBank/DDBJ databases">
        <title>The Genome Sequence of Puccinia striiformis f. sp. tritici PST-78.</title>
        <authorList>
            <consortium name="The Broad Institute Genome Sequencing Platform"/>
            <person name="Cuomo C."/>
            <person name="Hulbert S."/>
            <person name="Chen X."/>
            <person name="Walker B."/>
            <person name="Young S.K."/>
            <person name="Zeng Q."/>
            <person name="Gargeya S."/>
            <person name="Fitzgerald M."/>
            <person name="Haas B."/>
            <person name="Abouelleil A."/>
            <person name="Alvarado L."/>
            <person name="Arachchi H.M."/>
            <person name="Berlin A.M."/>
            <person name="Chapman S.B."/>
            <person name="Goldberg J."/>
            <person name="Griggs A."/>
            <person name="Gujja S."/>
            <person name="Hansen M."/>
            <person name="Howarth C."/>
            <person name="Imamovic A."/>
            <person name="Larimer J."/>
            <person name="McCowan C."/>
            <person name="Montmayeur A."/>
            <person name="Murphy C."/>
            <person name="Neiman D."/>
            <person name="Pearson M."/>
            <person name="Priest M."/>
            <person name="Roberts A."/>
            <person name="Saif S."/>
            <person name="Shea T."/>
            <person name="Sisk P."/>
            <person name="Sykes S."/>
            <person name="Wortman J."/>
            <person name="Nusbaum C."/>
            <person name="Birren B."/>
        </authorList>
    </citation>
    <scope>NUCLEOTIDE SEQUENCE [LARGE SCALE GENOMIC DNA]</scope>
    <source>
        <strain evidence="3">race PST-78</strain>
    </source>
</reference>
<evidence type="ECO:0000313" key="3">
    <source>
        <dbReference type="Proteomes" id="UP000054564"/>
    </source>
</evidence>
<dbReference type="Proteomes" id="UP000054564">
    <property type="component" value="Unassembled WGS sequence"/>
</dbReference>
<name>A0A0L0UWL1_9BASI</name>
<protein>
    <recommendedName>
        <fullName evidence="1">Tf2-1-like SH3-like domain-containing protein</fullName>
    </recommendedName>
</protein>
<feature type="domain" description="Tf2-1-like SH3-like" evidence="1">
    <location>
        <begin position="2"/>
        <end position="48"/>
    </location>
</feature>
<dbReference type="SUPFAM" id="SSF54160">
    <property type="entry name" value="Chromo domain-like"/>
    <property type="match status" value="1"/>
</dbReference>
<comment type="caution">
    <text evidence="2">The sequence shown here is derived from an EMBL/GenBank/DDBJ whole genome shotgun (WGS) entry which is preliminary data.</text>
</comment>
<dbReference type="AlphaFoldDB" id="A0A0L0UWL1"/>
<dbReference type="STRING" id="1165861.A0A0L0UWL1"/>
<dbReference type="InterPro" id="IPR016197">
    <property type="entry name" value="Chromo-like_dom_sf"/>
</dbReference>
<dbReference type="InterPro" id="IPR056924">
    <property type="entry name" value="SH3_Tf2-1"/>
</dbReference>
<gene>
    <name evidence="2" type="ORF">PSTG_15471</name>
</gene>
<keyword evidence="3" id="KW-1185">Reference proteome</keyword>
<dbReference type="CDD" id="cd00024">
    <property type="entry name" value="CD_CSD"/>
    <property type="match status" value="1"/>
</dbReference>
<dbReference type="EMBL" id="AJIL01000219">
    <property type="protein sequence ID" value="KNE91119.1"/>
    <property type="molecule type" value="Genomic_DNA"/>
</dbReference>
<evidence type="ECO:0000313" key="2">
    <source>
        <dbReference type="EMBL" id="KNE91119.1"/>
    </source>
</evidence>
<organism evidence="2 3">
    <name type="scientific">Puccinia striiformis f. sp. tritici PST-78</name>
    <dbReference type="NCBI Taxonomy" id="1165861"/>
    <lineage>
        <taxon>Eukaryota</taxon>
        <taxon>Fungi</taxon>
        <taxon>Dikarya</taxon>
        <taxon>Basidiomycota</taxon>
        <taxon>Pucciniomycotina</taxon>
        <taxon>Pucciniomycetes</taxon>
        <taxon>Pucciniales</taxon>
        <taxon>Pucciniaceae</taxon>
        <taxon>Puccinia</taxon>
    </lineage>
</organism>